<reference evidence="1" key="1">
    <citation type="submission" date="2025-03" db="EMBL/GenBank/DDBJ databases">
        <authorList>
            <consortium name="ELIXIR-Norway"/>
            <consortium name="Elixir Norway"/>
        </authorList>
    </citation>
    <scope>NUCLEOTIDE SEQUENCE</scope>
</reference>
<accession>A0ACB1KI54</accession>
<organism evidence="1 2">
    <name type="scientific">Rangifer tarandus platyrhynchus</name>
    <name type="common">Svalbard reindeer</name>
    <dbReference type="NCBI Taxonomy" id="3082113"/>
    <lineage>
        <taxon>Eukaryota</taxon>
        <taxon>Metazoa</taxon>
        <taxon>Chordata</taxon>
        <taxon>Craniata</taxon>
        <taxon>Vertebrata</taxon>
        <taxon>Euteleostomi</taxon>
        <taxon>Mammalia</taxon>
        <taxon>Eutheria</taxon>
        <taxon>Laurasiatheria</taxon>
        <taxon>Artiodactyla</taxon>
        <taxon>Ruminantia</taxon>
        <taxon>Pecora</taxon>
        <taxon>Cervidae</taxon>
        <taxon>Odocoileinae</taxon>
        <taxon>Rangifer</taxon>
    </lineage>
</organism>
<sequence length="233" mass="24075">PSILFHPHLQHPSSPHPAPWGPPMCTMGGVSLRGTTVCAKAGPRHIGGDEVRGQDPRATSTGAALRAYGGEGAGCSSGSLPVLFTAFPFVEGMRDGKESACCVGGLGWEDPVEEGMATHSSILAWRIPMDRGAWQASKESDIHGLPGGSDGKESACCVGGLGWEDPVEEGMATHSSILAWRIPMDRGAWQASKESEGQDPRATSTGAALRAYGGEGAGCSSGSLPVLFTAFPF</sequence>
<name>A0ACB1KI54_RANTA</name>
<protein>
    <submittedName>
        <fullName evidence="1">Uncharacterized protein</fullName>
    </submittedName>
</protein>
<feature type="non-terminal residue" evidence="1">
    <location>
        <position position="233"/>
    </location>
</feature>
<dbReference type="EMBL" id="CATOBB020001130">
    <property type="protein sequence ID" value="CAM9234683.1"/>
    <property type="molecule type" value="Genomic_DNA"/>
</dbReference>
<feature type="non-terminal residue" evidence="1">
    <location>
        <position position="1"/>
    </location>
</feature>
<gene>
    <name evidence="1" type="ORF">MRATA1EN22A_LOCUS30247</name>
</gene>
<comment type="caution">
    <text evidence="1">The sequence shown here is derived from an EMBL/GenBank/DDBJ whole genome shotgun (WGS) entry which is preliminary data.</text>
</comment>
<evidence type="ECO:0000313" key="2">
    <source>
        <dbReference type="Proteomes" id="UP001162501"/>
    </source>
</evidence>
<proteinExistence type="predicted"/>
<evidence type="ECO:0000313" key="1">
    <source>
        <dbReference type="EMBL" id="CAM9234683.1"/>
    </source>
</evidence>
<dbReference type="Proteomes" id="UP001162501">
    <property type="component" value="Unassembled WGS sequence"/>
</dbReference>